<dbReference type="EMBL" id="JAMZDX010000008">
    <property type="protein sequence ID" value="MCP2313969.1"/>
    <property type="molecule type" value="Genomic_DNA"/>
</dbReference>
<feature type="region of interest" description="Disordered" evidence="1">
    <location>
        <begin position="137"/>
        <end position="157"/>
    </location>
</feature>
<dbReference type="Proteomes" id="UP001206483">
    <property type="component" value="Unassembled WGS sequence"/>
</dbReference>
<sequence length="342" mass="35717">MPHQFMNIRRTTGSTLAGVLAATLSMMTLSGCQGLLSQEKMLPASQLKSELVTGPAGSKPFSRGTLSPDGVLTVNQFVDGVFNPEDQSNEKTRVAGDGFNYAVQANWSAPDGTQADVFLIQFSGSAGAQDFVADVSEGTSRKGKPQEPLSSLDGIPEGEAWTAGAVDGNGDISQIAWFAVGNIVADLHYYTPGAPNASGLAQLAQAQYARLTGNVTTPSPLPSSAVAAPAPAGTAPAPTSPADQSRLQGDLVTPPDGSKPWPSNGQNGPTGVLTLQQFVARFASQTDQQLVTNEQIDRGFQYAVREDWNADSGSEGWRPAEWCSRDLGVTPGHEGAIAQLSE</sequence>
<reference evidence="2 3" key="1">
    <citation type="submission" date="2022-06" db="EMBL/GenBank/DDBJ databases">
        <title>Sequencing the genomes of 1000 actinobacteria strains.</title>
        <authorList>
            <person name="Klenk H.-P."/>
        </authorList>
    </citation>
    <scope>NUCLEOTIDE SEQUENCE [LARGE SCALE GENOMIC DNA]</scope>
    <source>
        <strain evidence="2 3">DSM 41656</strain>
    </source>
</reference>
<keyword evidence="3" id="KW-1185">Reference proteome</keyword>
<feature type="region of interest" description="Disordered" evidence="1">
    <location>
        <begin position="218"/>
        <end position="269"/>
    </location>
</feature>
<evidence type="ECO:0000313" key="2">
    <source>
        <dbReference type="EMBL" id="MCP2313969.1"/>
    </source>
</evidence>
<dbReference type="RefSeq" id="WP_253804289.1">
    <property type="nucleotide sequence ID" value="NZ_JAMZDX010000008.1"/>
</dbReference>
<evidence type="ECO:0000256" key="1">
    <source>
        <dbReference type="SAM" id="MobiDB-lite"/>
    </source>
</evidence>
<name>A0ABT1J9U0_9ACTN</name>
<organism evidence="2 3">
    <name type="scientific">Kitasatospora paracochleata</name>
    <dbReference type="NCBI Taxonomy" id="58354"/>
    <lineage>
        <taxon>Bacteria</taxon>
        <taxon>Bacillati</taxon>
        <taxon>Actinomycetota</taxon>
        <taxon>Actinomycetes</taxon>
        <taxon>Kitasatosporales</taxon>
        <taxon>Streptomycetaceae</taxon>
        <taxon>Kitasatospora</taxon>
    </lineage>
</organism>
<comment type="caution">
    <text evidence="2">The sequence shown here is derived from an EMBL/GenBank/DDBJ whole genome shotgun (WGS) entry which is preliminary data.</text>
</comment>
<protein>
    <submittedName>
        <fullName evidence="2">Uncharacterized protein</fullName>
    </submittedName>
</protein>
<evidence type="ECO:0000313" key="3">
    <source>
        <dbReference type="Proteomes" id="UP001206483"/>
    </source>
</evidence>
<accession>A0ABT1J9U0</accession>
<gene>
    <name evidence="2" type="ORF">FHR36_007168</name>
</gene>
<proteinExistence type="predicted"/>
<feature type="compositionally biased region" description="Low complexity" evidence="1">
    <location>
        <begin position="218"/>
        <end position="242"/>
    </location>
</feature>